<keyword evidence="2" id="KW-1185">Reference proteome</keyword>
<comment type="caution">
    <text evidence="1">The sequence shown here is derived from an EMBL/GenBank/DDBJ whole genome shotgun (WGS) entry which is preliminary data.</text>
</comment>
<reference evidence="1" key="1">
    <citation type="journal article" date="2022" name="bioRxiv">
        <title>Sequencing and chromosome-scale assembly of the giantPleurodeles waltlgenome.</title>
        <authorList>
            <person name="Brown T."/>
            <person name="Elewa A."/>
            <person name="Iarovenko S."/>
            <person name="Subramanian E."/>
            <person name="Araus A.J."/>
            <person name="Petzold A."/>
            <person name="Susuki M."/>
            <person name="Suzuki K.-i.T."/>
            <person name="Hayashi T."/>
            <person name="Toyoda A."/>
            <person name="Oliveira C."/>
            <person name="Osipova E."/>
            <person name="Leigh N.D."/>
            <person name="Simon A."/>
            <person name="Yun M.H."/>
        </authorList>
    </citation>
    <scope>NUCLEOTIDE SEQUENCE</scope>
    <source>
        <strain evidence="1">20211129_DDA</strain>
        <tissue evidence="1">Liver</tissue>
    </source>
</reference>
<dbReference type="Proteomes" id="UP001066276">
    <property type="component" value="Chromosome 1_2"/>
</dbReference>
<organism evidence="1 2">
    <name type="scientific">Pleurodeles waltl</name>
    <name type="common">Iberian ribbed newt</name>
    <dbReference type="NCBI Taxonomy" id="8319"/>
    <lineage>
        <taxon>Eukaryota</taxon>
        <taxon>Metazoa</taxon>
        <taxon>Chordata</taxon>
        <taxon>Craniata</taxon>
        <taxon>Vertebrata</taxon>
        <taxon>Euteleostomi</taxon>
        <taxon>Amphibia</taxon>
        <taxon>Batrachia</taxon>
        <taxon>Caudata</taxon>
        <taxon>Salamandroidea</taxon>
        <taxon>Salamandridae</taxon>
        <taxon>Pleurodelinae</taxon>
        <taxon>Pleurodeles</taxon>
    </lineage>
</organism>
<accession>A0AAV7W1P8</accession>
<evidence type="ECO:0000313" key="1">
    <source>
        <dbReference type="EMBL" id="KAJ1206513.1"/>
    </source>
</evidence>
<name>A0AAV7W1P8_PLEWA</name>
<sequence length="88" mass="9449">MVSDGHGRARIGPPLARALPGRVPCLRNSIRVWKVQPGSWGMESLSSPGSKEDSPALRGTLNSVCVWKVQQGSWGMESLFSPGSKEDS</sequence>
<proteinExistence type="predicted"/>
<gene>
    <name evidence="1" type="ORF">NDU88_001918</name>
</gene>
<dbReference type="AlphaFoldDB" id="A0AAV7W1P8"/>
<dbReference type="EMBL" id="JANPWB010000002">
    <property type="protein sequence ID" value="KAJ1206513.1"/>
    <property type="molecule type" value="Genomic_DNA"/>
</dbReference>
<evidence type="ECO:0000313" key="2">
    <source>
        <dbReference type="Proteomes" id="UP001066276"/>
    </source>
</evidence>
<protein>
    <submittedName>
        <fullName evidence="1">Uncharacterized protein</fullName>
    </submittedName>
</protein>